<feature type="chain" id="PRO_5045481790" description="HEAT repeat domain-containing protein" evidence="1">
    <location>
        <begin position="29"/>
        <end position="123"/>
    </location>
</feature>
<evidence type="ECO:0000313" key="2">
    <source>
        <dbReference type="EMBL" id="MBP3959009.1"/>
    </source>
</evidence>
<name>A0ABS5BZ61_9BACT</name>
<keyword evidence="1" id="KW-0732">Signal</keyword>
<feature type="signal peptide" evidence="1">
    <location>
        <begin position="1"/>
        <end position="28"/>
    </location>
</feature>
<dbReference type="EMBL" id="JAGKQQ010000001">
    <property type="protein sequence ID" value="MBP3959009.1"/>
    <property type="molecule type" value="Genomic_DNA"/>
</dbReference>
<evidence type="ECO:0008006" key="4">
    <source>
        <dbReference type="Google" id="ProtNLM"/>
    </source>
</evidence>
<sequence>MFRHYIFATLTAALTAAGLCGSVPAVSAGEPVKARPLANRAPESVRAFERELTDNPKFAKQVARAAKSGDKKALLKLIDPYVPTADVESLAIDSPTSKHVRVIKIKIVIKGGNGGEVNVPINP</sequence>
<accession>A0ABS5BZ61</accession>
<comment type="caution">
    <text evidence="2">The sequence shown here is derived from an EMBL/GenBank/DDBJ whole genome shotgun (WGS) entry which is preliminary data.</text>
</comment>
<organism evidence="2 3">
    <name type="scientific">Gemmata palustris</name>
    <dbReference type="NCBI Taxonomy" id="2822762"/>
    <lineage>
        <taxon>Bacteria</taxon>
        <taxon>Pseudomonadati</taxon>
        <taxon>Planctomycetota</taxon>
        <taxon>Planctomycetia</taxon>
        <taxon>Gemmatales</taxon>
        <taxon>Gemmataceae</taxon>
        <taxon>Gemmata</taxon>
    </lineage>
</organism>
<dbReference type="RefSeq" id="WP_210659490.1">
    <property type="nucleotide sequence ID" value="NZ_JAGKQQ010000001.1"/>
</dbReference>
<keyword evidence="3" id="KW-1185">Reference proteome</keyword>
<proteinExistence type="predicted"/>
<gene>
    <name evidence="2" type="ORF">J8F10_27515</name>
</gene>
<protein>
    <recommendedName>
        <fullName evidence="4">HEAT repeat domain-containing protein</fullName>
    </recommendedName>
</protein>
<reference evidence="2 3" key="1">
    <citation type="submission" date="2021-04" db="EMBL/GenBank/DDBJ databases">
        <authorList>
            <person name="Ivanova A."/>
        </authorList>
    </citation>
    <scope>NUCLEOTIDE SEQUENCE [LARGE SCALE GENOMIC DNA]</scope>
    <source>
        <strain evidence="2 3">G18</strain>
    </source>
</reference>
<evidence type="ECO:0000313" key="3">
    <source>
        <dbReference type="Proteomes" id="UP000676565"/>
    </source>
</evidence>
<dbReference type="Proteomes" id="UP000676565">
    <property type="component" value="Unassembled WGS sequence"/>
</dbReference>
<evidence type="ECO:0000256" key="1">
    <source>
        <dbReference type="SAM" id="SignalP"/>
    </source>
</evidence>